<dbReference type="Proteomes" id="UP000294380">
    <property type="component" value="Chromosome"/>
</dbReference>
<evidence type="ECO:0000256" key="2">
    <source>
        <dbReference type="ARBA" id="ARBA00022801"/>
    </source>
</evidence>
<keyword evidence="2 3" id="KW-0378">Hydrolase</keyword>
<dbReference type="OrthoDB" id="9801856at2"/>
<evidence type="ECO:0000313" key="6">
    <source>
        <dbReference type="Proteomes" id="UP000294380"/>
    </source>
</evidence>
<reference evidence="5 6" key="1">
    <citation type="submission" date="2019-02" db="EMBL/GenBank/DDBJ databases">
        <authorList>
            <person name="Manzano-Marin A."/>
            <person name="Manzano-Marin A."/>
        </authorList>
    </citation>
    <scope>NUCLEOTIDE SEQUENCE [LARGE SCALE GENOMIC DNA]</scope>
    <source>
        <strain evidence="5 6">BuCikochiana</strain>
    </source>
</reference>
<dbReference type="GO" id="GO:0006637">
    <property type="term" value="P:acyl-CoA metabolic process"/>
    <property type="evidence" value="ECO:0007669"/>
    <property type="project" value="TreeGrafter"/>
</dbReference>
<dbReference type="EMBL" id="LR217707">
    <property type="protein sequence ID" value="VFP81093.1"/>
    <property type="molecule type" value="Genomic_DNA"/>
</dbReference>
<dbReference type="PANTHER" id="PTHR11049">
    <property type="entry name" value="ACYL COENZYME A THIOESTER HYDROLASE"/>
    <property type="match status" value="1"/>
</dbReference>
<organism evidence="5 6">
    <name type="scientific">Buchnera aphidicola</name>
    <name type="common">Cinara kochiana kochiana</name>
    <dbReference type="NCBI Taxonomy" id="2518976"/>
    <lineage>
        <taxon>Bacteria</taxon>
        <taxon>Pseudomonadati</taxon>
        <taxon>Pseudomonadota</taxon>
        <taxon>Gammaproteobacteria</taxon>
        <taxon>Enterobacterales</taxon>
        <taxon>Erwiniaceae</taxon>
        <taxon>Buchnera</taxon>
    </lineage>
</organism>
<accession>A0A451D5N0</accession>
<comment type="similarity">
    <text evidence="1">Belongs to the acyl coenzyme A hydrolase family.</text>
</comment>
<dbReference type="Gene3D" id="3.10.129.10">
    <property type="entry name" value="Hotdog Thioesterase"/>
    <property type="match status" value="1"/>
</dbReference>
<protein>
    <submittedName>
        <fullName evidence="5">Acyl-CoA thioester hydrolase YciA</fullName>
        <ecNumber evidence="5">3.1.2.-</ecNumber>
    </submittedName>
</protein>
<dbReference type="InterPro" id="IPR033120">
    <property type="entry name" value="HOTDOG_ACOT"/>
</dbReference>
<proteinExistence type="inferred from homology"/>
<dbReference type="Pfam" id="PF03061">
    <property type="entry name" value="4HBT"/>
    <property type="match status" value="1"/>
</dbReference>
<dbReference type="SUPFAM" id="SSF54637">
    <property type="entry name" value="Thioesterase/thiol ester dehydrase-isomerase"/>
    <property type="match status" value="1"/>
</dbReference>
<sequence length="135" mass="15100">MPNRKDSNVVCDKNLMLRTLAMPSHNNVNGNIFGGWIMSQMDLGGGILAKKISQGKISTSYIKDINFIKPIFAGDLVSCYANCVNIKNTAIKIYIEIWIKKITTHSYGLTYCTNTAFFTYVAIDDYGKPRVFSTI</sequence>
<evidence type="ECO:0000256" key="1">
    <source>
        <dbReference type="ARBA" id="ARBA00010458"/>
    </source>
</evidence>
<dbReference type="GO" id="GO:0009062">
    <property type="term" value="P:fatty acid catabolic process"/>
    <property type="evidence" value="ECO:0007669"/>
    <property type="project" value="TreeGrafter"/>
</dbReference>
<dbReference type="AlphaFoldDB" id="A0A451D5N0"/>
<gene>
    <name evidence="5" type="primary">yciA</name>
    <name evidence="5" type="ORF">BUCIKOCA2762_179</name>
</gene>
<feature type="domain" description="HotDog ACOT-type" evidence="4">
    <location>
        <begin position="11"/>
        <end position="126"/>
    </location>
</feature>
<dbReference type="GO" id="GO:0005829">
    <property type="term" value="C:cytosol"/>
    <property type="evidence" value="ECO:0007669"/>
    <property type="project" value="TreeGrafter"/>
</dbReference>
<dbReference type="GO" id="GO:0052816">
    <property type="term" value="F:long-chain fatty acyl-CoA hydrolase activity"/>
    <property type="evidence" value="ECO:0007669"/>
    <property type="project" value="TreeGrafter"/>
</dbReference>
<dbReference type="RefSeq" id="WP_154028533.1">
    <property type="nucleotide sequence ID" value="NZ_LR217707.1"/>
</dbReference>
<dbReference type="PROSITE" id="PS51770">
    <property type="entry name" value="HOTDOG_ACOT"/>
    <property type="match status" value="1"/>
</dbReference>
<dbReference type="InterPro" id="IPR006683">
    <property type="entry name" value="Thioestr_dom"/>
</dbReference>
<dbReference type="InterPro" id="IPR029069">
    <property type="entry name" value="HotDog_dom_sf"/>
</dbReference>
<evidence type="ECO:0000256" key="3">
    <source>
        <dbReference type="PROSITE-ProRule" id="PRU01106"/>
    </source>
</evidence>
<evidence type="ECO:0000313" key="5">
    <source>
        <dbReference type="EMBL" id="VFP81093.1"/>
    </source>
</evidence>
<dbReference type="PANTHER" id="PTHR11049:SF5">
    <property type="entry name" value="ACYL-COA THIOESTER HYDROLASE YCIA"/>
    <property type="match status" value="1"/>
</dbReference>
<name>A0A451D5N0_9GAMM</name>
<dbReference type="EC" id="3.1.2.-" evidence="5"/>
<evidence type="ECO:0000259" key="4">
    <source>
        <dbReference type="PROSITE" id="PS51770"/>
    </source>
</evidence>
<dbReference type="CDD" id="cd03442">
    <property type="entry name" value="BFIT_BACH"/>
    <property type="match status" value="1"/>
</dbReference>
<dbReference type="InterPro" id="IPR040170">
    <property type="entry name" value="Cytosol_ACT"/>
</dbReference>